<dbReference type="Gene3D" id="1.20.5.170">
    <property type="match status" value="1"/>
</dbReference>
<evidence type="ECO:0000256" key="1">
    <source>
        <dbReference type="SAM" id="Coils"/>
    </source>
</evidence>
<reference evidence="3 4" key="1">
    <citation type="submission" date="2017-03" db="EMBL/GenBank/DDBJ databases">
        <title>Genomes of endolithic fungi from Antarctica.</title>
        <authorList>
            <person name="Coleine C."/>
            <person name="Masonjones S."/>
            <person name="Stajich J.E."/>
        </authorList>
    </citation>
    <scope>NUCLEOTIDE SEQUENCE [LARGE SCALE GENOMIC DNA]</scope>
    <source>
        <strain evidence="3 4">CCFEE 6314</strain>
    </source>
</reference>
<name>A0A438MZY0_EXOME</name>
<dbReference type="OrthoDB" id="4505928at2759"/>
<dbReference type="PANTHER" id="PTHR42070">
    <property type="entry name" value="FILAMENT ASSOCIATED PROTEIN, PUTATIVE (AFU_ORTHOLOGUE AFUA_8G06630)-RELATED"/>
    <property type="match status" value="1"/>
</dbReference>
<sequence>MAGEKSLLWQQIERNRVNQRNFRARRQDYIRDLEQRVRQLEGERLQATREVQTAAQLVNNMNQRLIWLLESRFGVSRRQVDKYLWESNFAPDVETRSPFRLTNARQMSPSPKRLPWTSLLDDDPEGISQATTDLDQTLENSSVAVEASEINRQGTPPSGSKTASVVASLGDAHSSQVIRDTPEVLLLRHHSTRAGDEIVLQDQQDPNGTCNPKSSHDLYSVPVNQPQYTQDMSGGLTDSHSGETSCEEAASIIVSLRGNDGHEEDVDKAAFELLLCSLYGKDYEQFHSVLNPRQDGQARACLLARCGVLLTLGFRLDIPSLREEAMGRIQSINDVDYASIVKVAQKVFRSTTTPNPEFESLVSKQIQMALQVHNLEDEIYVLDAISDSGGPLCLELFKSLRDRRSQKPTSSVFLGSQTSFDSSDNSDMGQFAEQVEREIECLSLEEDGVATETAQSQPSEEANEGLAVVDVREDIESHIESKHETSIVQDEEPARPANMACPQRELHLVNPTQWKFCGRCCAEIVSIVRYLRNREILAANEATTFRSV</sequence>
<feature type="region of interest" description="Disordered" evidence="2">
    <location>
        <begin position="408"/>
        <end position="428"/>
    </location>
</feature>
<dbReference type="Proteomes" id="UP000288859">
    <property type="component" value="Unassembled WGS sequence"/>
</dbReference>
<dbReference type="EMBL" id="NAJM01000033">
    <property type="protein sequence ID" value="RVX68992.1"/>
    <property type="molecule type" value="Genomic_DNA"/>
</dbReference>
<evidence type="ECO:0000313" key="4">
    <source>
        <dbReference type="Proteomes" id="UP000288859"/>
    </source>
</evidence>
<dbReference type="GO" id="GO:0003700">
    <property type="term" value="F:DNA-binding transcription factor activity"/>
    <property type="evidence" value="ECO:0007669"/>
    <property type="project" value="InterPro"/>
</dbReference>
<dbReference type="InterPro" id="IPR046347">
    <property type="entry name" value="bZIP_sf"/>
</dbReference>
<dbReference type="SUPFAM" id="SSF57959">
    <property type="entry name" value="Leucine zipper domain"/>
    <property type="match status" value="1"/>
</dbReference>
<dbReference type="PANTHER" id="PTHR42070:SF1">
    <property type="entry name" value="FILAMENT ASSOCIATED PROTEIN, PUTATIVE (AFU_ORTHOLOGUE AFUA_8G06630)-RELATED"/>
    <property type="match status" value="1"/>
</dbReference>
<protein>
    <recommendedName>
        <fullName evidence="5">BZIP domain-containing protein</fullName>
    </recommendedName>
</protein>
<keyword evidence="1" id="KW-0175">Coiled coil</keyword>
<evidence type="ECO:0008006" key="5">
    <source>
        <dbReference type="Google" id="ProtNLM"/>
    </source>
</evidence>
<dbReference type="CDD" id="cd14688">
    <property type="entry name" value="bZIP_YAP"/>
    <property type="match status" value="1"/>
</dbReference>
<evidence type="ECO:0000313" key="3">
    <source>
        <dbReference type="EMBL" id="RVX68992.1"/>
    </source>
</evidence>
<proteinExistence type="predicted"/>
<organism evidence="3 4">
    <name type="scientific">Exophiala mesophila</name>
    <name type="common">Black yeast-like fungus</name>
    <dbReference type="NCBI Taxonomy" id="212818"/>
    <lineage>
        <taxon>Eukaryota</taxon>
        <taxon>Fungi</taxon>
        <taxon>Dikarya</taxon>
        <taxon>Ascomycota</taxon>
        <taxon>Pezizomycotina</taxon>
        <taxon>Eurotiomycetes</taxon>
        <taxon>Chaetothyriomycetidae</taxon>
        <taxon>Chaetothyriales</taxon>
        <taxon>Herpotrichiellaceae</taxon>
        <taxon>Exophiala</taxon>
    </lineage>
</organism>
<comment type="caution">
    <text evidence="3">The sequence shown here is derived from an EMBL/GenBank/DDBJ whole genome shotgun (WGS) entry which is preliminary data.</text>
</comment>
<accession>A0A438MZY0</accession>
<dbReference type="AlphaFoldDB" id="A0A438MZY0"/>
<evidence type="ECO:0000256" key="2">
    <source>
        <dbReference type="SAM" id="MobiDB-lite"/>
    </source>
</evidence>
<feature type="coiled-coil region" evidence="1">
    <location>
        <begin position="23"/>
        <end position="57"/>
    </location>
</feature>
<gene>
    <name evidence="3" type="ORF">B0A52_08059</name>
</gene>